<reference evidence="6 7" key="1">
    <citation type="journal article" date="2016" name="Nat. Commun.">
        <title>Thousands of microbial genomes shed light on interconnected biogeochemical processes in an aquifer system.</title>
        <authorList>
            <person name="Anantharaman K."/>
            <person name="Brown C.T."/>
            <person name="Hug L.A."/>
            <person name="Sharon I."/>
            <person name="Castelle C.J."/>
            <person name="Probst A.J."/>
            <person name="Thomas B.C."/>
            <person name="Singh A."/>
            <person name="Wilkins M.J."/>
            <person name="Karaoz U."/>
            <person name="Brodie E.L."/>
            <person name="Williams K.H."/>
            <person name="Hubbard S.S."/>
            <person name="Banfield J.F."/>
        </authorList>
    </citation>
    <scope>NUCLEOTIDE SEQUENCE [LARGE SCALE GENOMIC DNA]</scope>
</reference>
<name>A0A1F5F7G4_9BACT</name>
<dbReference type="CDD" id="cd03230">
    <property type="entry name" value="ABC_DR_subfamily_A"/>
    <property type="match status" value="1"/>
</dbReference>
<evidence type="ECO:0000313" key="7">
    <source>
        <dbReference type="Proteomes" id="UP000176191"/>
    </source>
</evidence>
<comment type="similarity">
    <text evidence="1">Belongs to the ABC transporter superfamily.</text>
</comment>
<gene>
    <name evidence="6" type="ORF">A2228_03530</name>
</gene>
<proteinExistence type="inferred from homology"/>
<sequence>MAILEVKDLKKTFKQTPVIKGISFDMAEGEILGILGPNGAGKTTTLQMILGILTPTSGTVTIFGQNMPQDKTSIMERVNFSSTYTDLPWRLTVRENLIWTSYLYNIPDRARRLDKIKTIFRLDKLWNQSTSSLSAGQRTRVNLSRAYVNFPQLLLLDEPTASLDPEVAAYIREFFADQRTRFNTSIILTSHNMTEVENLCDRVLILKNGRIIGNDTPGRLAKKIDETHLNLRVTKRADILAQLIETSKLKSVETDGVTSITLKEKLLPLFLYEVAKNKIHYSEITIDKPTLEDYFLRIAKGKDHGKSTGGDL</sequence>
<dbReference type="PANTHER" id="PTHR42711">
    <property type="entry name" value="ABC TRANSPORTER ATP-BINDING PROTEIN"/>
    <property type="match status" value="1"/>
</dbReference>
<evidence type="ECO:0000259" key="5">
    <source>
        <dbReference type="PROSITE" id="PS50893"/>
    </source>
</evidence>
<dbReference type="PROSITE" id="PS50893">
    <property type="entry name" value="ABC_TRANSPORTER_2"/>
    <property type="match status" value="1"/>
</dbReference>
<dbReference type="InterPro" id="IPR003593">
    <property type="entry name" value="AAA+_ATPase"/>
</dbReference>
<dbReference type="Gene3D" id="3.40.50.300">
    <property type="entry name" value="P-loop containing nucleotide triphosphate hydrolases"/>
    <property type="match status" value="1"/>
</dbReference>
<keyword evidence="4" id="KW-0067">ATP-binding</keyword>
<dbReference type="GO" id="GO:0016887">
    <property type="term" value="F:ATP hydrolysis activity"/>
    <property type="evidence" value="ECO:0007669"/>
    <property type="project" value="InterPro"/>
</dbReference>
<feature type="domain" description="ABC transporter" evidence="5">
    <location>
        <begin position="4"/>
        <end position="233"/>
    </location>
</feature>
<evidence type="ECO:0000256" key="4">
    <source>
        <dbReference type="ARBA" id="ARBA00022840"/>
    </source>
</evidence>
<dbReference type="Pfam" id="PF00005">
    <property type="entry name" value="ABC_tran"/>
    <property type="match status" value="1"/>
</dbReference>
<keyword evidence="2" id="KW-0813">Transport</keyword>
<organism evidence="6 7">
    <name type="scientific">Candidatus Collierbacteria bacterium RIFOXYA2_FULL_46_10</name>
    <dbReference type="NCBI Taxonomy" id="1817726"/>
    <lineage>
        <taxon>Bacteria</taxon>
        <taxon>Candidatus Collieribacteriota</taxon>
    </lineage>
</organism>
<dbReference type="GO" id="GO:0005524">
    <property type="term" value="F:ATP binding"/>
    <property type="evidence" value="ECO:0007669"/>
    <property type="project" value="UniProtKB-KW"/>
</dbReference>
<dbReference type="InterPro" id="IPR003439">
    <property type="entry name" value="ABC_transporter-like_ATP-bd"/>
</dbReference>
<dbReference type="EMBL" id="MFAK01000002">
    <property type="protein sequence ID" value="OGD75543.1"/>
    <property type="molecule type" value="Genomic_DNA"/>
</dbReference>
<evidence type="ECO:0000256" key="1">
    <source>
        <dbReference type="ARBA" id="ARBA00005417"/>
    </source>
</evidence>
<dbReference type="InterPro" id="IPR027417">
    <property type="entry name" value="P-loop_NTPase"/>
</dbReference>
<dbReference type="InterPro" id="IPR017871">
    <property type="entry name" value="ABC_transporter-like_CS"/>
</dbReference>
<evidence type="ECO:0000256" key="2">
    <source>
        <dbReference type="ARBA" id="ARBA00022448"/>
    </source>
</evidence>
<dbReference type="AlphaFoldDB" id="A0A1F5F7G4"/>
<evidence type="ECO:0000313" key="6">
    <source>
        <dbReference type="EMBL" id="OGD75543.1"/>
    </source>
</evidence>
<keyword evidence="3" id="KW-0547">Nucleotide-binding</keyword>
<accession>A0A1F5F7G4</accession>
<dbReference type="Proteomes" id="UP000176191">
    <property type="component" value="Unassembled WGS sequence"/>
</dbReference>
<protein>
    <recommendedName>
        <fullName evidence="5">ABC transporter domain-containing protein</fullName>
    </recommendedName>
</protein>
<dbReference type="SMART" id="SM00382">
    <property type="entry name" value="AAA"/>
    <property type="match status" value="1"/>
</dbReference>
<dbReference type="PROSITE" id="PS00211">
    <property type="entry name" value="ABC_TRANSPORTER_1"/>
    <property type="match status" value="1"/>
</dbReference>
<dbReference type="PANTHER" id="PTHR42711:SF5">
    <property type="entry name" value="ABC TRANSPORTER ATP-BINDING PROTEIN NATA"/>
    <property type="match status" value="1"/>
</dbReference>
<comment type="caution">
    <text evidence="6">The sequence shown here is derived from an EMBL/GenBank/DDBJ whole genome shotgun (WGS) entry which is preliminary data.</text>
</comment>
<dbReference type="InterPro" id="IPR050763">
    <property type="entry name" value="ABC_transporter_ATP-binding"/>
</dbReference>
<evidence type="ECO:0000256" key="3">
    <source>
        <dbReference type="ARBA" id="ARBA00022741"/>
    </source>
</evidence>
<dbReference type="SUPFAM" id="SSF52540">
    <property type="entry name" value="P-loop containing nucleoside triphosphate hydrolases"/>
    <property type="match status" value="1"/>
</dbReference>